<keyword evidence="3" id="KW-0813">Transport</keyword>
<keyword evidence="5 7" id="KW-1133">Transmembrane helix</keyword>
<dbReference type="GO" id="GO:0005886">
    <property type="term" value="C:plasma membrane"/>
    <property type="evidence" value="ECO:0007669"/>
    <property type="project" value="TreeGrafter"/>
</dbReference>
<dbReference type="GO" id="GO:0034257">
    <property type="term" value="F:nicotinamide riboside transmembrane transporter activity"/>
    <property type="evidence" value="ECO:0007669"/>
    <property type="project" value="TreeGrafter"/>
</dbReference>
<protein>
    <submittedName>
        <fullName evidence="8">Uncharacterized protein</fullName>
    </submittedName>
</protein>
<feature type="transmembrane region" description="Helical" evidence="7">
    <location>
        <begin position="95"/>
        <end position="115"/>
    </location>
</feature>
<evidence type="ECO:0000313" key="9">
    <source>
        <dbReference type="Proteomes" id="UP000775547"/>
    </source>
</evidence>
<comment type="subcellular location">
    <subcellularLocation>
        <location evidence="1">Membrane</location>
        <topology evidence="1">Multi-pass membrane protein</topology>
    </subcellularLocation>
</comment>
<organism evidence="8 9">
    <name type="scientific">Asterophora parasitica</name>
    <dbReference type="NCBI Taxonomy" id="117018"/>
    <lineage>
        <taxon>Eukaryota</taxon>
        <taxon>Fungi</taxon>
        <taxon>Dikarya</taxon>
        <taxon>Basidiomycota</taxon>
        <taxon>Agaricomycotina</taxon>
        <taxon>Agaricomycetes</taxon>
        <taxon>Agaricomycetidae</taxon>
        <taxon>Agaricales</taxon>
        <taxon>Tricholomatineae</taxon>
        <taxon>Lyophyllaceae</taxon>
        <taxon>Asterophora</taxon>
    </lineage>
</organism>
<evidence type="ECO:0000256" key="5">
    <source>
        <dbReference type="ARBA" id="ARBA00022989"/>
    </source>
</evidence>
<dbReference type="GO" id="GO:0015205">
    <property type="term" value="F:nucleobase transmembrane transporter activity"/>
    <property type="evidence" value="ECO:0007669"/>
    <property type="project" value="TreeGrafter"/>
</dbReference>
<dbReference type="InterPro" id="IPR002259">
    <property type="entry name" value="Eqnu_transpt"/>
</dbReference>
<dbReference type="PANTHER" id="PTHR10332:SF88">
    <property type="entry name" value="EQUILIBRATIVE NUCLEOSIDE TRANSPORTER 1, ISOFORM A"/>
    <property type="match status" value="1"/>
</dbReference>
<dbReference type="OrthoDB" id="10261753at2759"/>
<evidence type="ECO:0000256" key="2">
    <source>
        <dbReference type="ARBA" id="ARBA00007965"/>
    </source>
</evidence>
<sequence length="194" mass="20678">MERTFFRVTPGLFVAFVLFNGASQAAFGGYLQTSTIAVASLFGPQAMQAVMSGQAAVAVAVSAVQVLSSSLFLWRATPETISAKLVGSPEQGSARVFFAFSTVFLIISAVAHNVLVSTQAYKILVAPIEQKSFREQGTTEESLLLTSEGPNDYSSDKASILRVAKANITYEIAGCYIFIVTLVRDANTTFSSGH</sequence>
<dbReference type="Proteomes" id="UP000775547">
    <property type="component" value="Unassembled WGS sequence"/>
</dbReference>
<comment type="caution">
    <text evidence="8">The sequence shown here is derived from an EMBL/GenBank/DDBJ whole genome shotgun (WGS) entry which is preliminary data.</text>
</comment>
<evidence type="ECO:0000256" key="1">
    <source>
        <dbReference type="ARBA" id="ARBA00004141"/>
    </source>
</evidence>
<accession>A0A9P7G833</accession>
<reference evidence="8" key="2">
    <citation type="submission" date="2021-10" db="EMBL/GenBank/DDBJ databases">
        <title>Phylogenomics reveals ancestral predisposition of the termite-cultivated fungus Termitomyces towards a domesticated lifestyle.</title>
        <authorList>
            <person name="Auxier B."/>
            <person name="Grum-Grzhimaylo A."/>
            <person name="Cardenas M.E."/>
            <person name="Lodge J.D."/>
            <person name="Laessoe T."/>
            <person name="Pedersen O."/>
            <person name="Smith M.E."/>
            <person name="Kuyper T.W."/>
            <person name="Franco-Molano E.A."/>
            <person name="Baroni T.J."/>
            <person name="Aanen D.K."/>
        </authorList>
    </citation>
    <scope>NUCLEOTIDE SEQUENCE</scope>
    <source>
        <strain evidence="8">AP01</strain>
        <tissue evidence="8">Mycelium</tissue>
    </source>
</reference>
<dbReference type="PANTHER" id="PTHR10332">
    <property type="entry name" value="EQUILIBRATIVE NUCLEOSIDE TRANSPORTER"/>
    <property type="match status" value="1"/>
</dbReference>
<evidence type="ECO:0000256" key="3">
    <source>
        <dbReference type="ARBA" id="ARBA00022448"/>
    </source>
</evidence>
<name>A0A9P7G833_9AGAR</name>
<evidence type="ECO:0000256" key="7">
    <source>
        <dbReference type="SAM" id="Phobius"/>
    </source>
</evidence>
<evidence type="ECO:0000313" key="8">
    <source>
        <dbReference type="EMBL" id="KAG5644946.1"/>
    </source>
</evidence>
<keyword evidence="9" id="KW-1185">Reference proteome</keyword>
<evidence type="ECO:0000256" key="6">
    <source>
        <dbReference type="ARBA" id="ARBA00023136"/>
    </source>
</evidence>
<gene>
    <name evidence="8" type="ORF">DXG03_007411</name>
</gene>
<dbReference type="GO" id="GO:0000329">
    <property type="term" value="C:fungal-type vacuole membrane"/>
    <property type="evidence" value="ECO:0007669"/>
    <property type="project" value="TreeGrafter"/>
</dbReference>
<reference evidence="8" key="1">
    <citation type="submission" date="2020-07" db="EMBL/GenBank/DDBJ databases">
        <authorList>
            <person name="Nieuwenhuis M."/>
            <person name="Van De Peppel L.J.J."/>
        </authorList>
    </citation>
    <scope>NUCLEOTIDE SEQUENCE</scope>
    <source>
        <strain evidence="8">AP01</strain>
        <tissue evidence="8">Mycelium</tissue>
    </source>
</reference>
<comment type="similarity">
    <text evidence="2">Belongs to the SLC29A/ENT transporter (TC 2.A.57) family.</text>
</comment>
<feature type="transmembrane region" description="Helical" evidence="7">
    <location>
        <begin position="52"/>
        <end position="74"/>
    </location>
</feature>
<keyword evidence="6 7" id="KW-0472">Membrane</keyword>
<dbReference type="EMBL" id="JABCKV010000054">
    <property type="protein sequence ID" value="KAG5644946.1"/>
    <property type="molecule type" value="Genomic_DNA"/>
</dbReference>
<dbReference type="AlphaFoldDB" id="A0A9P7G833"/>
<proteinExistence type="inferred from homology"/>
<keyword evidence="4 7" id="KW-0812">Transmembrane</keyword>
<evidence type="ECO:0000256" key="4">
    <source>
        <dbReference type="ARBA" id="ARBA00022692"/>
    </source>
</evidence>